<evidence type="ECO:0000313" key="2">
    <source>
        <dbReference type="EMBL" id="NXW13371.1"/>
    </source>
</evidence>
<feature type="non-terminal residue" evidence="2">
    <location>
        <position position="1"/>
    </location>
</feature>
<comment type="caution">
    <text evidence="2">The sequence shown here is derived from an EMBL/GenBank/DDBJ whole genome shotgun (WGS) entry which is preliminary data.</text>
</comment>
<proteinExistence type="predicted"/>
<evidence type="ECO:0000256" key="1">
    <source>
        <dbReference type="SAM" id="MobiDB-lite"/>
    </source>
</evidence>
<reference evidence="2 3" key="1">
    <citation type="submission" date="2019-09" db="EMBL/GenBank/DDBJ databases">
        <title>Bird 10,000 Genomes (B10K) Project - Family phase.</title>
        <authorList>
            <person name="Zhang G."/>
        </authorList>
    </citation>
    <scope>NUCLEOTIDE SEQUENCE [LARGE SCALE GENOMIC DNA]</scope>
    <source>
        <strain evidence="2">B10K-DU-010-60</strain>
        <tissue evidence="2">Muscle</tissue>
    </source>
</reference>
<evidence type="ECO:0000313" key="3">
    <source>
        <dbReference type="Proteomes" id="UP000562238"/>
    </source>
</evidence>
<dbReference type="EMBL" id="VZZV01000028">
    <property type="protein sequence ID" value="NXW13371.1"/>
    <property type="molecule type" value="Genomic_DNA"/>
</dbReference>
<dbReference type="PANTHER" id="PTHR47225">
    <property type="entry name" value="EF-HAND CALCIUM-BINDING DOMAIN-CONTAINING PROTEIN 12"/>
    <property type="match status" value="1"/>
</dbReference>
<protein>
    <submittedName>
        <fullName evidence="2">EFC12 protein</fullName>
    </submittedName>
</protein>
<organism evidence="2 3">
    <name type="scientific">Circaetus pectoralis</name>
    <name type="common">black-chested snake-eagle</name>
    <dbReference type="NCBI Taxonomy" id="321084"/>
    <lineage>
        <taxon>Eukaryota</taxon>
        <taxon>Metazoa</taxon>
        <taxon>Chordata</taxon>
        <taxon>Craniata</taxon>
        <taxon>Vertebrata</taxon>
        <taxon>Euteleostomi</taxon>
        <taxon>Archelosauria</taxon>
        <taxon>Archosauria</taxon>
        <taxon>Dinosauria</taxon>
        <taxon>Saurischia</taxon>
        <taxon>Theropoda</taxon>
        <taxon>Coelurosauria</taxon>
        <taxon>Aves</taxon>
        <taxon>Neognathae</taxon>
        <taxon>Neoaves</taxon>
        <taxon>Telluraves</taxon>
        <taxon>Accipitrimorphae</taxon>
        <taxon>Accipitriformes</taxon>
        <taxon>Accipitridae</taxon>
        <taxon>Accipitrinae</taxon>
        <taxon>Circaetus</taxon>
    </lineage>
</organism>
<dbReference type="InterPro" id="IPR042847">
    <property type="entry name" value="EFC12"/>
</dbReference>
<sequence length="471" mass="52889">PALQLLPEGGDSLRPPEIASDAEGDPQKLGAWVEERKQLRSQLESIADVGKWLMGKPACSGQEERVWERIKACRAGRRAESKSAVTCSLGRSPPASGQLWQGGHPPLIRAPYPLALVMLQNLLRKQKLTMVDAFKRAGVDRRKITRADFIHVIKATKVPISDKDLETVIIFLASSKRGDFISNEDLIECQKQWLEMMKGQSRETKTAQFHTTTCTVVSCVTPAGGKAKQMKPPAPTEPKTQLMLLEVPPVNTEPERRYLSYDEMEEAGKQFRDRRRWKKDKDGQLEWKEKCQLVRSGDAAVDEHCLPSTAEGDLGALVDQYRRDCFLSYLKSLELCRGPNSRLTELVLQKALLQPGDKVIREGEATRQIGQPGGSYTTARDPAPSPVSTSRLRTASGKQAKEVENMFVERGWFQRNKMQMKFAHVSKSNDNNFWPGHLLDKIRLYPPKTEAGRAHALFSYVRSTKPVCRGL</sequence>
<gene>
    <name evidence="2" type="primary">Efcab12_0</name>
    <name evidence="2" type="ORF">CIRPEC_R08154</name>
</gene>
<feature type="non-terminal residue" evidence="2">
    <location>
        <position position="471"/>
    </location>
</feature>
<accession>A0A7L3ZJU0</accession>
<dbReference type="Proteomes" id="UP000562238">
    <property type="component" value="Unassembled WGS sequence"/>
</dbReference>
<keyword evidence="3" id="KW-1185">Reference proteome</keyword>
<name>A0A7L3ZJU0_9AVES</name>
<feature type="region of interest" description="Disordered" evidence="1">
    <location>
        <begin position="1"/>
        <end position="26"/>
    </location>
</feature>
<feature type="region of interest" description="Disordered" evidence="1">
    <location>
        <begin position="368"/>
        <end position="390"/>
    </location>
</feature>
<dbReference type="AlphaFoldDB" id="A0A7L3ZJU0"/>
<dbReference type="PANTHER" id="PTHR47225:SF1">
    <property type="entry name" value="EF-HAND CALCIUM-BINDING DOMAIN-CONTAINING PROTEIN 12"/>
    <property type="match status" value="1"/>
</dbReference>